<evidence type="ECO:0000256" key="9">
    <source>
        <dbReference type="SAM" id="Phobius"/>
    </source>
</evidence>
<dbReference type="Pfam" id="PF01237">
    <property type="entry name" value="Oxysterol_BP"/>
    <property type="match status" value="1"/>
</dbReference>
<dbReference type="Gene3D" id="3.30.70.3490">
    <property type="match status" value="1"/>
</dbReference>
<name>A0A8J6LGQ6_TENMO</name>
<feature type="compositionally biased region" description="Polar residues" evidence="8">
    <location>
        <begin position="959"/>
        <end position="984"/>
    </location>
</feature>
<dbReference type="PROSITE" id="PS50003">
    <property type="entry name" value="PH_DOMAIN"/>
    <property type="match status" value="1"/>
</dbReference>
<dbReference type="FunFam" id="1.10.287.2720:FF:000002">
    <property type="entry name" value="Oxysterol-binding protein"/>
    <property type="match status" value="1"/>
</dbReference>
<dbReference type="Gene3D" id="1.10.287.2720">
    <property type="match status" value="1"/>
</dbReference>
<feature type="region of interest" description="Disordered" evidence="8">
    <location>
        <begin position="208"/>
        <end position="238"/>
    </location>
</feature>
<dbReference type="GO" id="GO:0006869">
    <property type="term" value="P:lipid transport"/>
    <property type="evidence" value="ECO:0007669"/>
    <property type="project" value="UniProtKB-KW"/>
</dbReference>
<evidence type="ECO:0000313" key="11">
    <source>
        <dbReference type="EMBL" id="KAH0818737.1"/>
    </source>
</evidence>
<dbReference type="FunFam" id="3.30.70.3490:FF:000046">
    <property type="match status" value="1"/>
</dbReference>
<evidence type="ECO:0000256" key="6">
    <source>
        <dbReference type="RuleBase" id="RU003845"/>
    </source>
</evidence>
<evidence type="ECO:0000256" key="1">
    <source>
        <dbReference type="ARBA" id="ARBA00008842"/>
    </source>
</evidence>
<keyword evidence="2 6" id="KW-0813">Transport</keyword>
<keyword evidence="12" id="KW-1185">Reference proteome</keyword>
<organism evidence="11 12">
    <name type="scientific">Tenebrio molitor</name>
    <name type="common">Yellow mealworm beetle</name>
    <dbReference type="NCBI Taxonomy" id="7067"/>
    <lineage>
        <taxon>Eukaryota</taxon>
        <taxon>Metazoa</taxon>
        <taxon>Ecdysozoa</taxon>
        <taxon>Arthropoda</taxon>
        <taxon>Hexapoda</taxon>
        <taxon>Insecta</taxon>
        <taxon>Pterygota</taxon>
        <taxon>Neoptera</taxon>
        <taxon>Endopterygota</taxon>
        <taxon>Coleoptera</taxon>
        <taxon>Polyphaga</taxon>
        <taxon>Cucujiformia</taxon>
        <taxon>Tenebrionidae</taxon>
        <taxon>Tenebrio</taxon>
    </lineage>
</organism>
<dbReference type="SUPFAM" id="SSF50729">
    <property type="entry name" value="PH domain-like"/>
    <property type="match status" value="1"/>
</dbReference>
<dbReference type="CDD" id="cd13286">
    <property type="entry name" value="PH_OPR5_ORP8"/>
    <property type="match status" value="1"/>
</dbReference>
<feature type="domain" description="PH" evidence="10">
    <location>
        <begin position="335"/>
        <end position="454"/>
    </location>
</feature>
<dbReference type="SMART" id="SM00233">
    <property type="entry name" value="PH"/>
    <property type="match status" value="1"/>
</dbReference>
<dbReference type="Pfam" id="PF00169">
    <property type="entry name" value="PH"/>
    <property type="match status" value="1"/>
</dbReference>
<feature type="coiled-coil region" evidence="7">
    <location>
        <begin position="1000"/>
        <end position="1034"/>
    </location>
</feature>
<proteinExistence type="inferred from homology"/>
<keyword evidence="7" id="KW-0175">Coiled coil</keyword>
<evidence type="ECO:0000256" key="3">
    <source>
        <dbReference type="ARBA" id="ARBA00023055"/>
    </source>
</evidence>
<dbReference type="Gene3D" id="2.30.29.30">
    <property type="entry name" value="Pleckstrin-homology domain (PH domain)/Phosphotyrosine-binding domain (PTB)"/>
    <property type="match status" value="1"/>
</dbReference>
<evidence type="ECO:0000256" key="2">
    <source>
        <dbReference type="ARBA" id="ARBA00022448"/>
    </source>
</evidence>
<dbReference type="Proteomes" id="UP000719412">
    <property type="component" value="Unassembled WGS sequence"/>
</dbReference>
<comment type="caution">
    <text evidence="11">The sequence shown here is derived from an EMBL/GenBank/DDBJ whole genome shotgun (WGS) entry which is preliminary data.</text>
</comment>
<dbReference type="AlphaFoldDB" id="A0A8J6LGQ6"/>
<evidence type="ECO:0000256" key="4">
    <source>
        <dbReference type="ARBA" id="ARBA00023121"/>
    </source>
</evidence>
<evidence type="ECO:0000256" key="7">
    <source>
        <dbReference type="SAM" id="Coils"/>
    </source>
</evidence>
<dbReference type="InterPro" id="IPR011993">
    <property type="entry name" value="PH-like_dom_sf"/>
</dbReference>
<dbReference type="InterPro" id="IPR001849">
    <property type="entry name" value="PH_domain"/>
</dbReference>
<dbReference type="InterPro" id="IPR037239">
    <property type="entry name" value="OSBP_sf"/>
</dbReference>
<dbReference type="InterPro" id="IPR000648">
    <property type="entry name" value="Oxysterol-bd"/>
</dbReference>
<dbReference type="PANTHER" id="PTHR10972">
    <property type="entry name" value="OXYSTEROL-BINDING PROTEIN-RELATED"/>
    <property type="match status" value="1"/>
</dbReference>
<dbReference type="PANTHER" id="PTHR10972:SF102">
    <property type="entry name" value="OXYSTEROL-BINDING PROTEIN"/>
    <property type="match status" value="1"/>
</dbReference>
<dbReference type="EMBL" id="JABDTM020016771">
    <property type="protein sequence ID" value="KAH0818737.1"/>
    <property type="molecule type" value="Genomic_DNA"/>
</dbReference>
<keyword evidence="9" id="KW-0472">Membrane</keyword>
<dbReference type="Gene3D" id="2.40.160.120">
    <property type="match status" value="1"/>
</dbReference>
<evidence type="ECO:0000259" key="10">
    <source>
        <dbReference type="PROSITE" id="PS50003"/>
    </source>
</evidence>
<evidence type="ECO:0000313" key="12">
    <source>
        <dbReference type="Proteomes" id="UP000719412"/>
    </source>
</evidence>
<dbReference type="PROSITE" id="PS01013">
    <property type="entry name" value="OSBP"/>
    <property type="match status" value="1"/>
</dbReference>
<keyword evidence="4" id="KW-0446">Lipid-binding</keyword>
<feature type="region of interest" description="Disordered" evidence="8">
    <location>
        <begin position="954"/>
        <end position="984"/>
    </location>
</feature>
<reference evidence="11" key="1">
    <citation type="journal article" date="2020" name="J Insects Food Feed">
        <title>The yellow mealworm (Tenebrio molitor) genome: a resource for the emerging insects as food and feed industry.</title>
        <authorList>
            <person name="Eriksson T."/>
            <person name="Andere A."/>
            <person name="Kelstrup H."/>
            <person name="Emery V."/>
            <person name="Picard C."/>
        </authorList>
    </citation>
    <scope>NUCLEOTIDE SEQUENCE</scope>
    <source>
        <strain evidence="11">Stoneville</strain>
        <tissue evidence="11">Whole head</tissue>
    </source>
</reference>
<keyword evidence="3 6" id="KW-0445">Lipid transport</keyword>
<evidence type="ECO:0000256" key="5">
    <source>
        <dbReference type="RuleBase" id="RU003844"/>
    </source>
</evidence>
<reference evidence="11" key="2">
    <citation type="submission" date="2021-08" db="EMBL/GenBank/DDBJ databases">
        <authorList>
            <person name="Eriksson T."/>
        </authorList>
    </citation>
    <scope>NUCLEOTIDE SEQUENCE</scope>
    <source>
        <strain evidence="11">Stoneville</strain>
        <tissue evidence="11">Whole head</tissue>
    </source>
</reference>
<protein>
    <recommendedName>
        <fullName evidence="6">Oxysterol-binding protein</fullName>
    </recommendedName>
</protein>
<feature type="transmembrane region" description="Helical" evidence="9">
    <location>
        <begin position="1037"/>
        <end position="1057"/>
    </location>
</feature>
<dbReference type="GO" id="GO:0005829">
    <property type="term" value="C:cytosol"/>
    <property type="evidence" value="ECO:0007669"/>
    <property type="project" value="TreeGrafter"/>
</dbReference>
<comment type="similarity">
    <text evidence="1 5">Belongs to the OSBP family.</text>
</comment>
<sequence length="1058" mass="119167">MRVRLVLSLTRLVGRININQAWREPCGGGGLLHNQMITINVLSCGRFVERDRIKTALSSRQSLERHLRTNVLALQIDSRSRDVCVVRAAQMLLSCTQRTIIAPITDGGFVRLTSVTDALGALCRNSPAAVARRLAETKHKSILVSTLPRLLNQNSRLPFGSKTLLLDQTFWFVAPCGSRTLPNFRNGTFSPSPHFLQLVIERNMSTNATNSSTQSIHEVHIQPATSSASKSAKPEEKRSRTLLNILPKLPSSDSLSNSPGPASPGNDTTAVWPFYNSLCLTGVTSYIEKGDTDRSPDTCSKLTRKESYKAQRKNYRKEKKRVTNELLNSLKDPSVVVLADWLKIRGTLKSWTKLWCVLKPGLLLLYKSPKAKSSHWVGTILLNSCKVIERPSKKDGFCFKLYNPLDQSIWAPRGPENETIGAVVQPLPSSYSIFRAPSQASGMCWLDALEISIRNDSALVRSVSNKSASGSTNHETQWNEADYEKHFDHDLDDVSQLDNGAQLSTGDGEMTDSDSDMSAKEEDVDEDPPETPYVPISEEEFGDAGAQVEELAEEHKSLIWYLVKQVRPGMDLSKVVLPTFILEPRSFLDKLTDSYYHVDILSGAVLEDDAFTRMKMVVKWYLSGLYKKPKGLKKPYNPILGETFRCYWLHPNGSKTFYLAEQVSHHPPVSAFYVTNRQDGFAISASILARSKFYGNSTSAILDGTAVLTLLPRGEDYTLTVPYAHCKGILMGTLTMELGGKVSIDCEKTGYFTEIEFKLKPFLGGVEQTNCISGRLKLGKETLATLEGYWDGTIYIKDKRTGEQQVFWSSTPSVRRHRLTRYTVSVDHQEEYESERLWQHVSAAILRDDMNAATEEKTTLEEAQRARSKERKAKCEDWIPIHFQQDLKTGQWVYKHSDLRPWDPRNDLYQYEYNYVIQTRTKHPTPMIRTASIISVDPQQGDTRSSTLKITKRKMAPKQVSSDADVNDSATTSEEFHSDSTQSVKKMPLAATNSSIMLAIHDLEQSLQEHGDKISQLQRNINRVLESNMKSRNNPSYVEIMIIIFLLGFFQAVFVYFF</sequence>
<accession>A0A8J6LGQ6</accession>
<dbReference type="FunFam" id="2.30.29.30:FF:000030">
    <property type="entry name" value="Oxysterol-binding protein"/>
    <property type="match status" value="1"/>
</dbReference>
<dbReference type="GO" id="GO:0016020">
    <property type="term" value="C:membrane"/>
    <property type="evidence" value="ECO:0007669"/>
    <property type="project" value="TreeGrafter"/>
</dbReference>
<dbReference type="GO" id="GO:0032541">
    <property type="term" value="C:cortical endoplasmic reticulum"/>
    <property type="evidence" value="ECO:0007669"/>
    <property type="project" value="TreeGrafter"/>
</dbReference>
<dbReference type="SUPFAM" id="SSF144000">
    <property type="entry name" value="Oxysterol-binding protein-like"/>
    <property type="match status" value="1"/>
</dbReference>
<dbReference type="GO" id="GO:0015485">
    <property type="term" value="F:cholesterol binding"/>
    <property type="evidence" value="ECO:0007669"/>
    <property type="project" value="TreeGrafter"/>
</dbReference>
<keyword evidence="9" id="KW-0812">Transmembrane</keyword>
<dbReference type="FunFam" id="2.40.160.120:FF:000004">
    <property type="entry name" value="Oxysterol-binding protein"/>
    <property type="match status" value="1"/>
</dbReference>
<keyword evidence="9" id="KW-1133">Transmembrane helix</keyword>
<dbReference type="InterPro" id="IPR018494">
    <property type="entry name" value="Oxysterol-bd_CS"/>
</dbReference>
<gene>
    <name evidence="11" type="ORF">GEV33_004050</name>
</gene>
<feature type="region of interest" description="Disordered" evidence="8">
    <location>
        <begin position="497"/>
        <end position="536"/>
    </location>
</feature>
<evidence type="ECO:0000256" key="8">
    <source>
        <dbReference type="SAM" id="MobiDB-lite"/>
    </source>
</evidence>